<dbReference type="EMBL" id="UINC01024685">
    <property type="protein sequence ID" value="SVA98816.1"/>
    <property type="molecule type" value="Genomic_DNA"/>
</dbReference>
<organism evidence="1">
    <name type="scientific">marine metagenome</name>
    <dbReference type="NCBI Taxonomy" id="408172"/>
    <lineage>
        <taxon>unclassified sequences</taxon>
        <taxon>metagenomes</taxon>
        <taxon>ecological metagenomes</taxon>
    </lineage>
</organism>
<reference evidence="1" key="1">
    <citation type="submission" date="2018-05" db="EMBL/GenBank/DDBJ databases">
        <authorList>
            <person name="Lanie J.A."/>
            <person name="Ng W.-L."/>
            <person name="Kazmierczak K.M."/>
            <person name="Andrzejewski T.M."/>
            <person name="Davidsen T.M."/>
            <person name="Wayne K.J."/>
            <person name="Tettelin H."/>
            <person name="Glass J.I."/>
            <person name="Rusch D."/>
            <person name="Podicherti R."/>
            <person name="Tsui H.-C.T."/>
            <person name="Winkler M.E."/>
        </authorList>
    </citation>
    <scope>NUCLEOTIDE SEQUENCE</scope>
</reference>
<proteinExistence type="predicted"/>
<gene>
    <name evidence="1" type="ORF">METZ01_LOCUS151670</name>
</gene>
<evidence type="ECO:0000313" key="1">
    <source>
        <dbReference type="EMBL" id="SVA98816.1"/>
    </source>
</evidence>
<sequence>MEKFFNYYINKFLRRSFIIKRLSLFLSIYLTLAPAFALALPSDPTIRNGSVSFNHV</sequence>
<protein>
    <submittedName>
        <fullName evidence="1">Uncharacterized protein</fullName>
    </submittedName>
</protein>
<feature type="non-terminal residue" evidence="1">
    <location>
        <position position="56"/>
    </location>
</feature>
<name>A0A382AB95_9ZZZZ</name>
<dbReference type="AlphaFoldDB" id="A0A382AB95"/>
<accession>A0A382AB95</accession>